<sequence>MPSFDCPPFVWDDAILDRDAYHLRPHDIKSVVAIGDSITAGFGMISGRPPFSTVLEYRGKVFSAGGDKGEYTIPNFLSVYSNQKGSSKGATLPLSRGKQLNNAVSGAKTQDLNDEMTRLIKHINREYKDIKHEWKLITLFIGANNVCMLCEPPLSQLPGLASADIFEENVRNVLERIRTE</sequence>
<evidence type="ECO:0008006" key="3">
    <source>
        <dbReference type="Google" id="ProtNLM"/>
    </source>
</evidence>
<dbReference type="InterPro" id="IPR008265">
    <property type="entry name" value="Lipase_GDSL_AS"/>
</dbReference>
<comment type="caution">
    <text evidence="1">The sequence shown here is derived from an EMBL/GenBank/DDBJ whole genome shotgun (WGS) entry which is preliminary data.</text>
</comment>
<dbReference type="Proteomes" id="UP000253551">
    <property type="component" value="Unassembled WGS sequence"/>
</dbReference>
<dbReference type="PANTHER" id="PTHR21325:SF31">
    <property type="entry name" value="GH22081P-RELATED"/>
    <property type="match status" value="1"/>
</dbReference>
<dbReference type="STRING" id="4846.A0A367IXT9"/>
<dbReference type="AlphaFoldDB" id="A0A367IXT9"/>
<dbReference type="InterPro" id="IPR036514">
    <property type="entry name" value="SGNH_hydro_sf"/>
</dbReference>
<name>A0A367IXT9_RHIST</name>
<dbReference type="GO" id="GO:0006644">
    <property type="term" value="P:phospholipid metabolic process"/>
    <property type="evidence" value="ECO:0007669"/>
    <property type="project" value="TreeGrafter"/>
</dbReference>
<dbReference type="EMBL" id="PJQM01005106">
    <property type="protein sequence ID" value="RCH82419.1"/>
    <property type="molecule type" value="Genomic_DNA"/>
</dbReference>
<reference evidence="1 2" key="1">
    <citation type="journal article" date="2018" name="G3 (Bethesda)">
        <title>Phylogenetic and Phylogenomic Definition of Rhizopus Species.</title>
        <authorList>
            <person name="Gryganskyi A.P."/>
            <person name="Golan J."/>
            <person name="Dolatabadi S."/>
            <person name="Mondo S."/>
            <person name="Robb S."/>
            <person name="Idnurm A."/>
            <person name="Muszewska A."/>
            <person name="Steczkiewicz K."/>
            <person name="Masonjones S."/>
            <person name="Liao H.L."/>
            <person name="Gajdeczka M.T."/>
            <person name="Anike F."/>
            <person name="Vuek A."/>
            <person name="Anishchenko I.M."/>
            <person name="Voigt K."/>
            <person name="de Hoog G.S."/>
            <person name="Smith M.E."/>
            <person name="Heitman J."/>
            <person name="Vilgalys R."/>
            <person name="Stajich J.E."/>
        </authorList>
    </citation>
    <scope>NUCLEOTIDE SEQUENCE [LARGE SCALE GENOMIC DNA]</scope>
    <source>
        <strain evidence="1 2">LSU 92-RS-03</strain>
    </source>
</reference>
<dbReference type="GO" id="GO:0004620">
    <property type="term" value="F:phospholipase activity"/>
    <property type="evidence" value="ECO:0007669"/>
    <property type="project" value="InterPro"/>
</dbReference>
<proteinExistence type="predicted"/>
<accession>A0A367IXT9</accession>
<organism evidence="1 2">
    <name type="scientific">Rhizopus stolonifer</name>
    <name type="common">Rhizopus nigricans</name>
    <dbReference type="NCBI Taxonomy" id="4846"/>
    <lineage>
        <taxon>Eukaryota</taxon>
        <taxon>Fungi</taxon>
        <taxon>Fungi incertae sedis</taxon>
        <taxon>Mucoromycota</taxon>
        <taxon>Mucoromycotina</taxon>
        <taxon>Mucoromycetes</taxon>
        <taxon>Mucorales</taxon>
        <taxon>Mucorineae</taxon>
        <taxon>Rhizopodaceae</taxon>
        <taxon>Rhizopus</taxon>
    </lineage>
</organism>
<dbReference type="PROSITE" id="PS01098">
    <property type="entry name" value="LIPASE_GDSL_SER"/>
    <property type="match status" value="1"/>
</dbReference>
<keyword evidence="2" id="KW-1185">Reference proteome</keyword>
<dbReference type="InterPro" id="IPR038885">
    <property type="entry name" value="PLB1"/>
</dbReference>
<dbReference type="Pfam" id="PF00657">
    <property type="entry name" value="Lipase_GDSL"/>
    <property type="match status" value="1"/>
</dbReference>
<dbReference type="Gene3D" id="3.40.50.1110">
    <property type="entry name" value="SGNH hydrolase"/>
    <property type="match status" value="1"/>
</dbReference>
<evidence type="ECO:0000313" key="2">
    <source>
        <dbReference type="Proteomes" id="UP000253551"/>
    </source>
</evidence>
<dbReference type="PANTHER" id="PTHR21325">
    <property type="entry name" value="PHOSPHOLIPASE B, PLB1"/>
    <property type="match status" value="1"/>
</dbReference>
<evidence type="ECO:0000313" key="1">
    <source>
        <dbReference type="EMBL" id="RCH82419.1"/>
    </source>
</evidence>
<dbReference type="InterPro" id="IPR001087">
    <property type="entry name" value="GDSL"/>
</dbReference>
<dbReference type="SUPFAM" id="SSF52266">
    <property type="entry name" value="SGNH hydrolase"/>
    <property type="match status" value="1"/>
</dbReference>
<gene>
    <name evidence="1" type="ORF">CU098_008463</name>
</gene>
<feature type="non-terminal residue" evidence="1">
    <location>
        <position position="180"/>
    </location>
</feature>
<protein>
    <recommendedName>
        <fullName evidence="3">Phospholipase B1, membrane-associated</fullName>
    </recommendedName>
</protein>
<dbReference type="OrthoDB" id="10265800at2759"/>